<accession>A0A1C1CCR3</accession>
<organism evidence="2 3">
    <name type="scientific">Cladophialophora carrionii</name>
    <dbReference type="NCBI Taxonomy" id="86049"/>
    <lineage>
        <taxon>Eukaryota</taxon>
        <taxon>Fungi</taxon>
        <taxon>Dikarya</taxon>
        <taxon>Ascomycota</taxon>
        <taxon>Pezizomycotina</taxon>
        <taxon>Eurotiomycetes</taxon>
        <taxon>Chaetothyriomycetidae</taxon>
        <taxon>Chaetothyriales</taxon>
        <taxon>Herpotrichiellaceae</taxon>
        <taxon>Cladophialophora</taxon>
    </lineage>
</organism>
<proteinExistence type="predicted"/>
<evidence type="ECO:0000313" key="3">
    <source>
        <dbReference type="Proteomes" id="UP000094526"/>
    </source>
</evidence>
<reference evidence="3" key="1">
    <citation type="submission" date="2015-07" db="EMBL/GenBank/DDBJ databases">
        <authorList>
            <person name="Teixeira M.M."/>
            <person name="Souza R.C."/>
            <person name="Almeida L.G."/>
            <person name="Vicente V.A."/>
            <person name="de Hoog S."/>
            <person name="Bocca A.L."/>
            <person name="de Almeida S.R."/>
            <person name="Vasconcelos A.T."/>
            <person name="Felipe M.S."/>
        </authorList>
    </citation>
    <scope>NUCLEOTIDE SEQUENCE [LARGE SCALE GENOMIC DNA]</scope>
    <source>
        <strain evidence="3">KSF</strain>
    </source>
</reference>
<evidence type="ECO:0000313" key="2">
    <source>
        <dbReference type="EMBL" id="OCT46305.1"/>
    </source>
</evidence>
<dbReference type="EMBL" id="LGRB01000016">
    <property type="protein sequence ID" value="OCT46305.1"/>
    <property type="molecule type" value="Genomic_DNA"/>
</dbReference>
<dbReference type="VEuPathDB" id="FungiDB:CLCR_01362"/>
<protein>
    <submittedName>
        <fullName evidence="2">Uncharacterized protein</fullName>
    </submittedName>
</protein>
<sequence length="80" mass="8655">MLVRSEAALAAEATENAELSVRTSPAAPVTFPQGQFSDPYTTRIRMRHLSQCTEVTGPISSSTLVSMALAVWNENQISDD</sequence>
<feature type="region of interest" description="Disordered" evidence="1">
    <location>
        <begin position="13"/>
        <end position="34"/>
    </location>
</feature>
<dbReference type="Proteomes" id="UP000094526">
    <property type="component" value="Unassembled WGS sequence"/>
</dbReference>
<name>A0A1C1CCR3_9EURO</name>
<keyword evidence="3" id="KW-1185">Reference proteome</keyword>
<comment type="caution">
    <text evidence="2">The sequence shown here is derived from an EMBL/GenBank/DDBJ whole genome shotgun (WGS) entry which is preliminary data.</text>
</comment>
<dbReference type="AlphaFoldDB" id="A0A1C1CCR3"/>
<evidence type="ECO:0000256" key="1">
    <source>
        <dbReference type="SAM" id="MobiDB-lite"/>
    </source>
</evidence>
<gene>
    <name evidence="2" type="ORF">CLCR_01362</name>
</gene>